<reference evidence="2" key="1">
    <citation type="submission" date="2023-03" db="EMBL/GenBank/DDBJ databases">
        <title>Massive genome expansion in bonnet fungi (Mycena s.s.) driven by repeated elements and novel gene families across ecological guilds.</title>
        <authorList>
            <consortium name="Lawrence Berkeley National Laboratory"/>
            <person name="Harder C.B."/>
            <person name="Miyauchi S."/>
            <person name="Viragh M."/>
            <person name="Kuo A."/>
            <person name="Thoen E."/>
            <person name="Andreopoulos B."/>
            <person name="Lu D."/>
            <person name="Skrede I."/>
            <person name="Drula E."/>
            <person name="Henrissat B."/>
            <person name="Morin E."/>
            <person name="Kohler A."/>
            <person name="Barry K."/>
            <person name="LaButti K."/>
            <person name="Morin E."/>
            <person name="Salamov A."/>
            <person name="Lipzen A."/>
            <person name="Mereny Z."/>
            <person name="Hegedus B."/>
            <person name="Baldrian P."/>
            <person name="Stursova M."/>
            <person name="Weitz H."/>
            <person name="Taylor A."/>
            <person name="Grigoriev I.V."/>
            <person name="Nagy L.G."/>
            <person name="Martin F."/>
            <person name="Kauserud H."/>
        </authorList>
    </citation>
    <scope>NUCLEOTIDE SEQUENCE</scope>
    <source>
        <strain evidence="2">CBHHK182m</strain>
    </source>
</reference>
<organism evidence="2 3">
    <name type="scientific">Mycena metata</name>
    <dbReference type="NCBI Taxonomy" id="1033252"/>
    <lineage>
        <taxon>Eukaryota</taxon>
        <taxon>Fungi</taxon>
        <taxon>Dikarya</taxon>
        <taxon>Basidiomycota</taxon>
        <taxon>Agaricomycotina</taxon>
        <taxon>Agaricomycetes</taxon>
        <taxon>Agaricomycetidae</taxon>
        <taxon>Agaricales</taxon>
        <taxon>Marasmiineae</taxon>
        <taxon>Mycenaceae</taxon>
        <taxon>Mycena</taxon>
    </lineage>
</organism>
<keyword evidence="3" id="KW-1185">Reference proteome</keyword>
<dbReference type="AlphaFoldDB" id="A0AAD7H4I7"/>
<evidence type="ECO:0000256" key="1">
    <source>
        <dbReference type="SAM" id="SignalP"/>
    </source>
</evidence>
<evidence type="ECO:0000313" key="2">
    <source>
        <dbReference type="EMBL" id="KAJ7711728.1"/>
    </source>
</evidence>
<accession>A0AAD7H4I7</accession>
<dbReference type="EMBL" id="JARKIB010000387">
    <property type="protein sequence ID" value="KAJ7711728.1"/>
    <property type="molecule type" value="Genomic_DNA"/>
</dbReference>
<gene>
    <name evidence="2" type="ORF">B0H16DRAFT_1627423</name>
</gene>
<feature type="chain" id="PRO_5042168253" description="Secreted protein" evidence="1">
    <location>
        <begin position="28"/>
        <end position="115"/>
    </location>
</feature>
<comment type="caution">
    <text evidence="2">The sequence shown here is derived from an EMBL/GenBank/DDBJ whole genome shotgun (WGS) entry which is preliminary data.</text>
</comment>
<protein>
    <recommendedName>
        <fullName evidence="4">Secreted protein</fullName>
    </recommendedName>
</protein>
<evidence type="ECO:0008006" key="4">
    <source>
        <dbReference type="Google" id="ProtNLM"/>
    </source>
</evidence>
<proteinExistence type="predicted"/>
<evidence type="ECO:0000313" key="3">
    <source>
        <dbReference type="Proteomes" id="UP001215598"/>
    </source>
</evidence>
<feature type="signal peptide" evidence="1">
    <location>
        <begin position="1"/>
        <end position="27"/>
    </location>
</feature>
<name>A0AAD7H4I7_9AGAR</name>
<dbReference type="Proteomes" id="UP001215598">
    <property type="component" value="Unassembled WGS sequence"/>
</dbReference>
<sequence>MAAISPRRATSAFVLSWASVIVVNISCRDIVQTFVIVPLSHPRFPSDTPPAPHPTGKFVQLLPIMEARVNRMCTGLEHRQVAIYHLLHHRSEAHQTYLRSSALGGLSGHFSSDTV</sequence>
<keyword evidence="1" id="KW-0732">Signal</keyword>